<protein>
    <recommendedName>
        <fullName evidence="4">Peroxin/Ferlin domain-containing protein</fullName>
    </recommendedName>
</protein>
<feature type="region of interest" description="Disordered" evidence="1">
    <location>
        <begin position="1"/>
        <end position="45"/>
    </location>
</feature>
<feature type="region of interest" description="Disordered" evidence="1">
    <location>
        <begin position="261"/>
        <end position="287"/>
    </location>
</feature>
<reference evidence="2 3" key="1">
    <citation type="journal article" date="2015" name="Environ. Microbiol.">
        <title>Metagenome sequence of Elaphomyces granulatus from sporocarp tissue reveals Ascomycota ectomycorrhizal fingerprints of genome expansion and a Proteobacteria-rich microbiome.</title>
        <authorList>
            <person name="Quandt C.A."/>
            <person name="Kohler A."/>
            <person name="Hesse C.N."/>
            <person name="Sharpton T.J."/>
            <person name="Martin F."/>
            <person name="Spatafora J.W."/>
        </authorList>
    </citation>
    <scope>NUCLEOTIDE SEQUENCE [LARGE SCALE GENOMIC DNA]</scope>
    <source>
        <strain evidence="2 3">OSC145934</strain>
    </source>
</reference>
<evidence type="ECO:0008006" key="4">
    <source>
        <dbReference type="Google" id="ProtNLM"/>
    </source>
</evidence>
<feature type="compositionally biased region" description="Polar residues" evidence="1">
    <location>
        <begin position="76"/>
        <end position="86"/>
    </location>
</feature>
<proteinExistence type="predicted"/>
<feature type="compositionally biased region" description="Polar residues" evidence="1">
    <location>
        <begin position="15"/>
        <end position="33"/>
    </location>
</feature>
<gene>
    <name evidence="2" type="ORF">Egran_05023</name>
</gene>
<feature type="region of interest" description="Disordered" evidence="1">
    <location>
        <begin position="65"/>
        <end position="118"/>
    </location>
</feature>
<organism evidence="2 3">
    <name type="scientific">Elaphomyces granulatus</name>
    <dbReference type="NCBI Taxonomy" id="519963"/>
    <lineage>
        <taxon>Eukaryota</taxon>
        <taxon>Fungi</taxon>
        <taxon>Dikarya</taxon>
        <taxon>Ascomycota</taxon>
        <taxon>Pezizomycotina</taxon>
        <taxon>Eurotiomycetes</taxon>
        <taxon>Eurotiomycetidae</taxon>
        <taxon>Eurotiales</taxon>
        <taxon>Elaphomycetaceae</taxon>
        <taxon>Elaphomyces</taxon>
    </lineage>
</organism>
<accession>A0A232LT64</accession>
<name>A0A232LT64_9EURO</name>
<evidence type="ECO:0000313" key="3">
    <source>
        <dbReference type="Proteomes" id="UP000243515"/>
    </source>
</evidence>
<feature type="compositionally biased region" description="Low complexity" evidence="1">
    <location>
        <begin position="261"/>
        <end position="272"/>
    </location>
</feature>
<evidence type="ECO:0000313" key="2">
    <source>
        <dbReference type="EMBL" id="OXV07208.1"/>
    </source>
</evidence>
<feature type="compositionally biased region" description="Polar residues" evidence="1">
    <location>
        <begin position="94"/>
        <end position="114"/>
    </location>
</feature>
<dbReference type="Proteomes" id="UP000243515">
    <property type="component" value="Unassembled WGS sequence"/>
</dbReference>
<evidence type="ECO:0000256" key="1">
    <source>
        <dbReference type="SAM" id="MobiDB-lite"/>
    </source>
</evidence>
<dbReference type="AlphaFoldDB" id="A0A232LT64"/>
<dbReference type="EMBL" id="NPHW01005008">
    <property type="protein sequence ID" value="OXV07208.1"/>
    <property type="molecule type" value="Genomic_DNA"/>
</dbReference>
<keyword evidence="3" id="KW-1185">Reference proteome</keyword>
<sequence>MENNNTSVIDLVDNTVPSVQPSDRTPTQSQPATGPTALTKLLTRGSIKSELAKRKYAKWQPDRLGVTEHPAIDQRPSLSPAPSTDGISRESAEEQQTGLETTDSALPKTQNGDQTDAPLEPELLNALDVLYENQRGWSLFGVPLYSHQSLMQFDPPAWVTRDFRESPVDVRNAQTPDPSWTWAWKCWYVDMSSDVDEDGWQYSFSFHSRFAWHGSHPWFHSFVRRRRWLRLRVKPVAGRHGRAKMGQDYFTIHTKVSSSESSIAAAAPGPSEVPVGRTSPEPPNEADEIEDIPALMRNLEASIVDRERIEALKKFVEQGGKELYYLEDQMPAIMSLFVFYTSRWQFLKYLESEIDTLSLPYDEAPDTGQSESDEMIQKRDNLARAAEAVRRYIAGHEIFDVLTEESNLDPALTASSQLAQKPLEFEEIRGIPREADVGQEGHIY</sequence>
<dbReference type="OrthoDB" id="72441at2759"/>
<comment type="caution">
    <text evidence="2">The sequence shown here is derived from an EMBL/GenBank/DDBJ whole genome shotgun (WGS) entry which is preliminary data.</text>
</comment>